<organism evidence="4 5">
    <name type="scientific">Tautonia plasticadhaerens</name>
    <dbReference type="NCBI Taxonomy" id="2527974"/>
    <lineage>
        <taxon>Bacteria</taxon>
        <taxon>Pseudomonadati</taxon>
        <taxon>Planctomycetota</taxon>
        <taxon>Planctomycetia</taxon>
        <taxon>Isosphaerales</taxon>
        <taxon>Isosphaeraceae</taxon>
        <taxon>Tautonia</taxon>
    </lineage>
</organism>
<dbReference type="GO" id="GO:0006508">
    <property type="term" value="P:proteolysis"/>
    <property type="evidence" value="ECO:0007669"/>
    <property type="project" value="UniProtKB-KW"/>
</dbReference>
<dbReference type="SUPFAM" id="SSF117892">
    <property type="entry name" value="Band 7/SPFH domain"/>
    <property type="match status" value="1"/>
</dbReference>
<dbReference type="GO" id="GO:0008233">
    <property type="term" value="F:peptidase activity"/>
    <property type="evidence" value="ECO:0007669"/>
    <property type="project" value="UniProtKB-KW"/>
</dbReference>
<reference evidence="4 5" key="1">
    <citation type="submission" date="2019-02" db="EMBL/GenBank/DDBJ databases">
        <title>Deep-cultivation of Planctomycetes and their phenomic and genomic characterization uncovers novel biology.</title>
        <authorList>
            <person name="Wiegand S."/>
            <person name="Jogler M."/>
            <person name="Boedeker C."/>
            <person name="Pinto D."/>
            <person name="Vollmers J."/>
            <person name="Rivas-Marin E."/>
            <person name="Kohn T."/>
            <person name="Peeters S.H."/>
            <person name="Heuer A."/>
            <person name="Rast P."/>
            <person name="Oberbeckmann S."/>
            <person name="Bunk B."/>
            <person name="Jeske O."/>
            <person name="Meyerdierks A."/>
            <person name="Storesund J.E."/>
            <person name="Kallscheuer N."/>
            <person name="Luecker S."/>
            <person name="Lage O.M."/>
            <person name="Pohl T."/>
            <person name="Merkel B.J."/>
            <person name="Hornburger P."/>
            <person name="Mueller R.-W."/>
            <person name="Bruemmer F."/>
            <person name="Labrenz M."/>
            <person name="Spormann A.M."/>
            <person name="Op den Camp H."/>
            <person name="Overmann J."/>
            <person name="Amann R."/>
            <person name="Jetten M.S.M."/>
            <person name="Mascher T."/>
            <person name="Medema M.H."/>
            <person name="Devos D.P."/>
            <person name="Kaster A.-K."/>
            <person name="Ovreas L."/>
            <person name="Rohde M."/>
            <person name="Galperin M.Y."/>
            <person name="Jogler C."/>
        </authorList>
    </citation>
    <scope>NUCLEOTIDE SEQUENCE [LARGE SCALE GENOMIC DNA]</scope>
    <source>
        <strain evidence="4 5">ElP</strain>
    </source>
</reference>
<evidence type="ECO:0000313" key="5">
    <source>
        <dbReference type="Proteomes" id="UP000317835"/>
    </source>
</evidence>
<dbReference type="KEGG" id="tpla:ElP_11540"/>
<dbReference type="InterPro" id="IPR043202">
    <property type="entry name" value="Band-7_stomatin-like"/>
</dbReference>
<dbReference type="Proteomes" id="UP000317835">
    <property type="component" value="Chromosome"/>
</dbReference>
<dbReference type="InterPro" id="IPR001107">
    <property type="entry name" value="Band_7"/>
</dbReference>
<dbReference type="AlphaFoldDB" id="A0A518GXJ5"/>
<dbReference type="PANTHER" id="PTHR10264">
    <property type="entry name" value="BAND 7 PROTEIN-RELATED"/>
    <property type="match status" value="1"/>
</dbReference>
<dbReference type="PANTHER" id="PTHR10264:SF83">
    <property type="entry name" value="BLL5629 PROTEIN"/>
    <property type="match status" value="1"/>
</dbReference>
<dbReference type="CDD" id="cd13438">
    <property type="entry name" value="SPFH_eoslipins_u2"/>
    <property type="match status" value="1"/>
</dbReference>
<keyword evidence="4" id="KW-0645">Protease</keyword>
<dbReference type="Pfam" id="PF01145">
    <property type="entry name" value="Band_7"/>
    <property type="match status" value="1"/>
</dbReference>
<dbReference type="FunFam" id="3.30.479.30:FF:000004">
    <property type="entry name" value="Putative membrane protease family, stomatin"/>
    <property type="match status" value="1"/>
</dbReference>
<dbReference type="GO" id="GO:0098552">
    <property type="term" value="C:side of membrane"/>
    <property type="evidence" value="ECO:0007669"/>
    <property type="project" value="UniProtKB-ARBA"/>
</dbReference>
<evidence type="ECO:0000259" key="3">
    <source>
        <dbReference type="SMART" id="SM00244"/>
    </source>
</evidence>
<gene>
    <name evidence="4" type="ORF">ElP_11540</name>
</gene>
<dbReference type="EMBL" id="CP036426">
    <property type="protein sequence ID" value="QDV33310.1"/>
    <property type="molecule type" value="Genomic_DNA"/>
</dbReference>
<name>A0A518GXJ5_9BACT</name>
<protein>
    <submittedName>
        <fullName evidence="4">FtsH protease regulator HflK</fullName>
    </submittedName>
</protein>
<dbReference type="Gene3D" id="3.30.479.30">
    <property type="entry name" value="Band 7 domain"/>
    <property type="match status" value="1"/>
</dbReference>
<keyword evidence="5" id="KW-1185">Reference proteome</keyword>
<dbReference type="InterPro" id="IPR036013">
    <property type="entry name" value="Band_7/SPFH_dom_sf"/>
</dbReference>
<feature type="domain" description="Band 7" evidence="3">
    <location>
        <begin position="139"/>
        <end position="298"/>
    </location>
</feature>
<evidence type="ECO:0000313" key="4">
    <source>
        <dbReference type="EMBL" id="QDV33310.1"/>
    </source>
</evidence>
<sequence length="369" mass="41485">MFPMIRRVVVRSFEQGLLFRRGEFRGLVGEGTHWFFDPLGRIEVEVVSMRAPRLVHDRLDLIVKSGALKPMADVVDLKDDRRALVWIDGRFSHVLGPGLHAYWTGPREVRVEVVETRRIRFEHEDLKVIARSTGVNSLLDVCSVNRNHAGVLFLDGQYAETLEPGLHAFWRGPADARVVEVDLREATLDVGGQEIMTADKVTLRLNALVTYVVSDPRRTVCTVDDYRQALYREAQLALRVSIGARELDALLADKDEVARETEAMLRDRASALGLEVRSAGIRDLILPGEMRDLMNKVTEARKAAEANLITRREETAALRSQANTAKLLAEQPMLMKLRELEALERIASTGHLNIMLGEKGLADRVVNLL</sequence>
<dbReference type="OrthoDB" id="5501731at2"/>
<proteinExistence type="inferred from homology"/>
<evidence type="ECO:0000256" key="2">
    <source>
        <dbReference type="ARBA" id="ARBA00008164"/>
    </source>
</evidence>
<comment type="subcellular location">
    <subcellularLocation>
        <location evidence="1">Membrane</location>
        <topology evidence="1">Single-pass membrane protein</topology>
    </subcellularLocation>
</comment>
<dbReference type="SMART" id="SM00244">
    <property type="entry name" value="PHB"/>
    <property type="match status" value="1"/>
</dbReference>
<comment type="similarity">
    <text evidence="2">Belongs to the band 7/mec-2 family.</text>
</comment>
<dbReference type="GO" id="GO:0005886">
    <property type="term" value="C:plasma membrane"/>
    <property type="evidence" value="ECO:0007669"/>
    <property type="project" value="InterPro"/>
</dbReference>
<keyword evidence="4" id="KW-0378">Hydrolase</keyword>
<dbReference type="RefSeq" id="WP_145267702.1">
    <property type="nucleotide sequence ID" value="NZ_CP036426.1"/>
</dbReference>
<accession>A0A518GXJ5</accession>
<evidence type="ECO:0000256" key="1">
    <source>
        <dbReference type="ARBA" id="ARBA00004167"/>
    </source>
</evidence>